<dbReference type="GO" id="GO:0008033">
    <property type="term" value="P:tRNA processing"/>
    <property type="evidence" value="ECO:0000318"/>
    <property type="project" value="GO_Central"/>
</dbReference>
<dbReference type="PANTHER" id="PTHR22731:SF3">
    <property type="entry name" value="RIBONUCLEASES P_MRP PROTEIN SUBUNIT POP1"/>
    <property type="match status" value="1"/>
</dbReference>
<proteinExistence type="predicted"/>
<dbReference type="Pfam" id="PF22770">
    <property type="entry name" value="POP1_C"/>
    <property type="match status" value="1"/>
</dbReference>
<name>F6Q7D4_CIOIN</name>
<dbReference type="STRING" id="7719.ENSCINP00000016981"/>
<accession>F6Q7D4</accession>
<dbReference type="GeneID" id="100175786"/>
<dbReference type="KEGG" id="cin:100175786"/>
<dbReference type="InterPro" id="IPR055079">
    <property type="entry name" value="POP1_C"/>
</dbReference>
<dbReference type="Pfam" id="PF08170">
    <property type="entry name" value="POPLD"/>
    <property type="match status" value="1"/>
</dbReference>
<evidence type="ECO:0000259" key="6">
    <source>
        <dbReference type="Pfam" id="PF22770"/>
    </source>
</evidence>
<dbReference type="InterPro" id="IPR012590">
    <property type="entry name" value="POPLD_dom"/>
</dbReference>
<dbReference type="GO" id="GO:0005655">
    <property type="term" value="C:nucleolar ribonuclease P complex"/>
    <property type="evidence" value="ECO:0000318"/>
    <property type="project" value="GO_Central"/>
</dbReference>
<evidence type="ECO:0000256" key="1">
    <source>
        <dbReference type="ARBA" id="ARBA00004123"/>
    </source>
</evidence>
<evidence type="ECO:0000313" key="7">
    <source>
        <dbReference type="Ensembl" id="ENSCINP00000016981.3"/>
    </source>
</evidence>
<feature type="domain" description="Pop1 N-terminal" evidence="4">
    <location>
        <begin position="118"/>
        <end position="189"/>
    </location>
</feature>
<dbReference type="GeneTree" id="ENSGT00390000017478"/>
<organism evidence="7 8">
    <name type="scientific">Ciona intestinalis</name>
    <name type="common">Transparent sea squirt</name>
    <name type="synonym">Ascidia intestinalis</name>
    <dbReference type="NCBI Taxonomy" id="7719"/>
    <lineage>
        <taxon>Eukaryota</taxon>
        <taxon>Metazoa</taxon>
        <taxon>Chordata</taxon>
        <taxon>Tunicata</taxon>
        <taxon>Ascidiacea</taxon>
        <taxon>Phlebobranchia</taxon>
        <taxon>Cionidae</taxon>
        <taxon>Ciona</taxon>
    </lineage>
</organism>
<evidence type="ECO:0000256" key="2">
    <source>
        <dbReference type="ARBA" id="ARBA00022694"/>
    </source>
</evidence>
<reference evidence="7" key="3">
    <citation type="submission" date="2025-08" db="UniProtKB">
        <authorList>
            <consortium name="Ensembl"/>
        </authorList>
    </citation>
    <scope>IDENTIFICATION</scope>
</reference>
<reference evidence="7" key="4">
    <citation type="submission" date="2025-09" db="UniProtKB">
        <authorList>
            <consortium name="Ensembl"/>
        </authorList>
    </citation>
    <scope>IDENTIFICATION</scope>
</reference>
<dbReference type="EMBL" id="EAAA01000202">
    <property type="status" value="NOT_ANNOTATED_CDS"/>
    <property type="molecule type" value="Genomic_DNA"/>
</dbReference>
<dbReference type="GO" id="GO:0000172">
    <property type="term" value="C:ribonuclease MRP complex"/>
    <property type="evidence" value="ECO:0000318"/>
    <property type="project" value="GO_Central"/>
</dbReference>
<gene>
    <name evidence="7" type="primary">LOC100175786</name>
</gene>
<reference evidence="7" key="2">
    <citation type="journal article" date="2008" name="Genome Biol.">
        <title>Improved genome assembly and evidence-based global gene model set for the chordate Ciona intestinalis: new insight into intron and operon populations.</title>
        <authorList>
            <person name="Satou Y."/>
            <person name="Mineta K."/>
            <person name="Ogasawara M."/>
            <person name="Sasakura Y."/>
            <person name="Shoguchi E."/>
            <person name="Ueno K."/>
            <person name="Yamada L."/>
            <person name="Matsumoto J."/>
            <person name="Wasserscheid J."/>
            <person name="Dewar K."/>
            <person name="Wiley G.B."/>
            <person name="Macmil S.L."/>
            <person name="Roe B.A."/>
            <person name="Zeller R.W."/>
            <person name="Hastings K.E."/>
            <person name="Lemaire P."/>
            <person name="Lindquist E."/>
            <person name="Endo T."/>
            <person name="Hotta K."/>
            <person name="Inaba K."/>
        </authorList>
    </citation>
    <scope>NUCLEOTIDE SEQUENCE [LARGE SCALE GENOMIC DNA]</scope>
    <source>
        <strain evidence="7">wild type</strain>
    </source>
</reference>
<feature type="domain" description="POP1 C-terminal" evidence="6">
    <location>
        <begin position="814"/>
        <end position="982"/>
    </location>
</feature>
<dbReference type="RefSeq" id="XP_002130374.2">
    <property type="nucleotide sequence ID" value="XM_002130338.5"/>
</dbReference>
<protein>
    <submittedName>
        <fullName evidence="7">Ribonucleases P/MRP protein subunit POP1</fullName>
    </submittedName>
</protein>
<comment type="subcellular location">
    <subcellularLocation>
        <location evidence="1">Nucleus</location>
    </subcellularLocation>
</comment>
<evidence type="ECO:0000256" key="3">
    <source>
        <dbReference type="ARBA" id="ARBA00023242"/>
    </source>
</evidence>
<dbReference type="InterPro" id="IPR039182">
    <property type="entry name" value="Pop1"/>
</dbReference>
<dbReference type="Pfam" id="PF06978">
    <property type="entry name" value="POP1_N"/>
    <property type="match status" value="2"/>
</dbReference>
<dbReference type="Proteomes" id="UP000008144">
    <property type="component" value="Chromosome 1"/>
</dbReference>
<dbReference type="OrthoDB" id="442863at2759"/>
<keyword evidence="3" id="KW-0539">Nucleus</keyword>
<dbReference type="InterPro" id="IPR009723">
    <property type="entry name" value="Pop1_N"/>
</dbReference>
<evidence type="ECO:0000259" key="5">
    <source>
        <dbReference type="Pfam" id="PF08170"/>
    </source>
</evidence>
<dbReference type="FunCoup" id="F6Q7D4">
    <property type="interactions" value="596"/>
</dbReference>
<accession>A0A1W2WKW7</accession>
<keyword evidence="8" id="KW-1185">Reference proteome</keyword>
<evidence type="ECO:0000313" key="8">
    <source>
        <dbReference type="Proteomes" id="UP000008144"/>
    </source>
</evidence>
<dbReference type="InParanoid" id="F6Q7D4"/>
<dbReference type="HOGENOM" id="CLU_007205_2_0_1"/>
<feature type="domain" description="Pop1 N-terminal" evidence="4">
    <location>
        <begin position="191"/>
        <end position="267"/>
    </location>
</feature>
<feature type="domain" description="POPLD" evidence="5">
    <location>
        <begin position="590"/>
        <end position="681"/>
    </location>
</feature>
<reference evidence="8" key="1">
    <citation type="journal article" date="2002" name="Science">
        <title>The draft genome of Ciona intestinalis: insights into chordate and vertebrate origins.</title>
        <authorList>
            <person name="Dehal P."/>
            <person name="Satou Y."/>
            <person name="Campbell R.K."/>
            <person name="Chapman J."/>
            <person name="Degnan B."/>
            <person name="De Tomaso A."/>
            <person name="Davidson B."/>
            <person name="Di Gregorio A."/>
            <person name="Gelpke M."/>
            <person name="Goodstein D.M."/>
            <person name="Harafuji N."/>
            <person name="Hastings K.E."/>
            <person name="Ho I."/>
            <person name="Hotta K."/>
            <person name="Huang W."/>
            <person name="Kawashima T."/>
            <person name="Lemaire P."/>
            <person name="Martinez D."/>
            <person name="Meinertzhagen I.A."/>
            <person name="Necula S."/>
            <person name="Nonaka M."/>
            <person name="Putnam N."/>
            <person name="Rash S."/>
            <person name="Saiga H."/>
            <person name="Satake M."/>
            <person name="Terry A."/>
            <person name="Yamada L."/>
            <person name="Wang H.G."/>
            <person name="Awazu S."/>
            <person name="Azumi K."/>
            <person name="Boore J."/>
            <person name="Branno M."/>
            <person name="Chin-Bow S."/>
            <person name="DeSantis R."/>
            <person name="Doyle S."/>
            <person name="Francino P."/>
            <person name="Keys D.N."/>
            <person name="Haga S."/>
            <person name="Hayashi H."/>
            <person name="Hino K."/>
            <person name="Imai K.S."/>
            <person name="Inaba K."/>
            <person name="Kano S."/>
            <person name="Kobayashi K."/>
            <person name="Kobayashi M."/>
            <person name="Lee B.I."/>
            <person name="Makabe K.W."/>
            <person name="Manohar C."/>
            <person name="Matassi G."/>
            <person name="Medina M."/>
            <person name="Mochizuki Y."/>
            <person name="Mount S."/>
            <person name="Morishita T."/>
            <person name="Miura S."/>
            <person name="Nakayama A."/>
            <person name="Nishizaka S."/>
            <person name="Nomoto H."/>
            <person name="Ohta F."/>
            <person name="Oishi K."/>
            <person name="Rigoutsos I."/>
            <person name="Sano M."/>
            <person name="Sasaki A."/>
            <person name="Sasakura Y."/>
            <person name="Shoguchi E."/>
            <person name="Shin-i T."/>
            <person name="Spagnuolo A."/>
            <person name="Stainier D."/>
            <person name="Suzuki M.M."/>
            <person name="Tassy O."/>
            <person name="Takatori N."/>
            <person name="Tokuoka M."/>
            <person name="Yagi K."/>
            <person name="Yoshizaki F."/>
            <person name="Wada S."/>
            <person name="Zhang C."/>
            <person name="Hyatt P.D."/>
            <person name="Larimer F."/>
            <person name="Detter C."/>
            <person name="Doggett N."/>
            <person name="Glavina T."/>
            <person name="Hawkins T."/>
            <person name="Richardson P."/>
            <person name="Lucas S."/>
            <person name="Kohara Y."/>
            <person name="Levine M."/>
            <person name="Satoh N."/>
            <person name="Rokhsar D.S."/>
        </authorList>
    </citation>
    <scope>NUCLEOTIDE SEQUENCE [LARGE SCALE GENOMIC DNA]</scope>
</reference>
<dbReference type="OMA" id="RPFKEGC"/>
<sequence>MQKIEKVTEVKQAPVLCKIGTNDSASVTLKHSDELESTALNISKDPLPTIKQENEKKTSFDDKSDSRLRKWKKRMRFQPKNITTVEEVQHDYYKKLLANSDVTEVELPRVISVLQHANAAANEIQSMMSAIKQHSGNKTALQILPRHMRRRSAAHNVKRLPRRLRELAQQQGAQNGENTKVCRKKRRRNINLQNEYSKRAGKSGWLETHMWHAKRFHMTDTNDPLYSAWGHRVAIHPNDKSFRACYRATANHCLLQDISFYKCIQISCDLDKQEEIFCIIESLMAVNSNIPVKVKSGECEHHILIYDKRSEPPQLIGPASIMYQQQGKEQIIWLRIHPTLLEKTNDLISYLVGNRSSISITDISSELLRFRLSGPKSSVTLLSVLRPFNTKEFHDEVSDSIASPSTQSVVNKWIVEHLEKVALQNYSFVTMMTACHKQQFHKADKYKSGGVEESQIIPLIVNDPRLTLPIQKTPAKLKDLLSDTADCVSTTDVVLNDKSSVTSSPLWNSDARNDISNRRLSDNVVSTRKNETKFELSEDAKKSLKSISQPIPVILIRRSGFKKPKQPPTKSITEDVKNTQSSEETYFAQGWDLIIPAKWATAFWIPLVYNQARVGGIREQSRTHLECKRPFFPRDYPDCESGRLFWEATMKRKQTVYFRKPPAKRPNYSILATPFPFAPCWEHLFERKSCFEISHADQVDVKENTELNVQKNKLQTKELNVISEDTSTNMPDVKPKTFNSLQKNNSNQISGFKRQALDNISSTPSKMLKHENQKDFPVNVIHNTELLKKVEHLCYDDAVSGELDILCNENTFGLICVQISMINKGCPVECSSICVPNTDDIIKLEAQYKDLHGKGLANCSGPYEATHMDPIKMEKKRATDSKIPHPTKNIHEKKTEKPISFPVYPSRTICGFVTSGDYLFCSGGGGGVGFVTLKHLVQVYREQVKNDWLKLFVREVLHNRGALLLLRNPDSNQYRFAVIEIYSSE</sequence>
<dbReference type="AlphaFoldDB" id="F6Q7D4"/>
<evidence type="ECO:0000259" key="4">
    <source>
        <dbReference type="Pfam" id="PF06978"/>
    </source>
</evidence>
<dbReference type="PANTHER" id="PTHR22731">
    <property type="entry name" value="RIBONUCLEASES P/MRP PROTEIN SUBUNIT POP1"/>
    <property type="match status" value="1"/>
</dbReference>
<dbReference type="Ensembl" id="ENSCINT00000016981.3">
    <property type="protein sequence ID" value="ENSCINP00000016981.3"/>
    <property type="gene ID" value="ENSCING00000008323.3"/>
</dbReference>
<dbReference type="GO" id="GO:0001682">
    <property type="term" value="P:tRNA 5'-leader removal"/>
    <property type="evidence" value="ECO:0007669"/>
    <property type="project" value="InterPro"/>
</dbReference>
<keyword evidence="2" id="KW-0819">tRNA processing</keyword>